<dbReference type="InterPro" id="IPR057460">
    <property type="entry name" value="CAF17_C"/>
</dbReference>
<sequence length="329" mass="33969">MSAPTETAAVPAPPWGRVLDTRGVLTLAGPDRVPFLQGLVSNDVTRAGPDRALFAALLTPQGKMLFDLMLVGVSGAGDGDGLLLVEAEAARLDELRARLSKYRLRSKVTLTGVGVGAVGWVVAVVFGEGALAALDLPAEAGAARALPGGGVAFVDPRLTAAGARLILPGDRARRVLEDLGARPAESAVWERHRLALGLPEGAPDIGVEKSLPLECGLEELAGVDFRKGCYMGQELTARTKYRGLLKRRLMPVEVSGPLPAPGAPLTTAAGKDAGEMRSGVALDAASGLGLAIVRLEALADGRPLEAGAARLTPRVPDWMVLPEPSGVTG</sequence>
<dbReference type="NCBIfam" id="TIGR03317">
    <property type="entry name" value="ygfZ_signature"/>
    <property type="match status" value="1"/>
</dbReference>
<dbReference type="Gene3D" id="3.30.1360.120">
    <property type="entry name" value="Probable tRNA modification gtpase trme, domain 1"/>
    <property type="match status" value="1"/>
</dbReference>
<dbReference type="Proteomes" id="UP000554286">
    <property type="component" value="Unassembled WGS sequence"/>
</dbReference>
<gene>
    <name evidence="4" type="ORF">GGD89_000160</name>
</gene>
<organism evidence="4 5">
    <name type="scientific">Roseospira visakhapatnamensis</name>
    <dbReference type="NCBI Taxonomy" id="390880"/>
    <lineage>
        <taxon>Bacteria</taxon>
        <taxon>Pseudomonadati</taxon>
        <taxon>Pseudomonadota</taxon>
        <taxon>Alphaproteobacteria</taxon>
        <taxon>Rhodospirillales</taxon>
        <taxon>Rhodospirillaceae</taxon>
        <taxon>Roseospira</taxon>
    </lineage>
</organism>
<dbReference type="PANTHER" id="PTHR22602">
    <property type="entry name" value="TRANSFERASE CAF17, MITOCHONDRIAL-RELATED"/>
    <property type="match status" value="1"/>
</dbReference>
<keyword evidence="1" id="KW-0809">Transit peptide</keyword>
<evidence type="ECO:0000256" key="2">
    <source>
        <dbReference type="SAM" id="Phobius"/>
    </source>
</evidence>
<dbReference type="InterPro" id="IPR045179">
    <property type="entry name" value="YgfZ/GcvT"/>
</dbReference>
<feature type="domain" description="CAF17 C-terminal" evidence="3">
    <location>
        <begin position="246"/>
        <end position="319"/>
    </location>
</feature>
<protein>
    <recommendedName>
        <fullName evidence="3">CAF17 C-terminal domain-containing protein</fullName>
    </recommendedName>
</protein>
<proteinExistence type="predicted"/>
<dbReference type="AlphaFoldDB" id="A0A7W6RAW8"/>
<evidence type="ECO:0000256" key="1">
    <source>
        <dbReference type="ARBA" id="ARBA00022946"/>
    </source>
</evidence>
<reference evidence="4 5" key="1">
    <citation type="submission" date="2020-08" db="EMBL/GenBank/DDBJ databases">
        <title>Genome sequencing of Purple Non-Sulfur Bacteria from various extreme environments.</title>
        <authorList>
            <person name="Mayer M."/>
        </authorList>
    </citation>
    <scope>NUCLEOTIDE SEQUENCE [LARGE SCALE GENOMIC DNA]</scope>
    <source>
        <strain evidence="4 5">JA131</strain>
    </source>
</reference>
<keyword evidence="5" id="KW-1185">Reference proteome</keyword>
<keyword evidence="2" id="KW-1133">Transmembrane helix</keyword>
<feature type="transmembrane region" description="Helical" evidence="2">
    <location>
        <begin position="108"/>
        <end position="127"/>
    </location>
</feature>
<keyword evidence="2" id="KW-0812">Transmembrane</keyword>
<dbReference type="EMBL" id="JACIGK010000001">
    <property type="protein sequence ID" value="MBB4264554.1"/>
    <property type="molecule type" value="Genomic_DNA"/>
</dbReference>
<evidence type="ECO:0000313" key="4">
    <source>
        <dbReference type="EMBL" id="MBB4264554.1"/>
    </source>
</evidence>
<dbReference type="PANTHER" id="PTHR22602:SF0">
    <property type="entry name" value="TRANSFERASE CAF17, MITOCHONDRIAL-RELATED"/>
    <property type="match status" value="1"/>
</dbReference>
<dbReference type="InterPro" id="IPR017703">
    <property type="entry name" value="YgfZ/GCV_T_CS"/>
</dbReference>
<keyword evidence="2" id="KW-0472">Membrane</keyword>
<name>A0A7W6RAW8_9PROT</name>
<accession>A0A7W6RAW8</accession>
<evidence type="ECO:0000259" key="3">
    <source>
        <dbReference type="Pfam" id="PF25455"/>
    </source>
</evidence>
<dbReference type="SUPFAM" id="SSF103025">
    <property type="entry name" value="Folate-binding domain"/>
    <property type="match status" value="1"/>
</dbReference>
<dbReference type="RefSeq" id="WP_184042185.1">
    <property type="nucleotide sequence ID" value="NZ_JACIGK010000001.1"/>
</dbReference>
<evidence type="ECO:0000313" key="5">
    <source>
        <dbReference type="Proteomes" id="UP000554286"/>
    </source>
</evidence>
<dbReference type="GO" id="GO:0016226">
    <property type="term" value="P:iron-sulfur cluster assembly"/>
    <property type="evidence" value="ECO:0007669"/>
    <property type="project" value="TreeGrafter"/>
</dbReference>
<dbReference type="Pfam" id="PF25455">
    <property type="entry name" value="Beta-barrel_CAF17_C"/>
    <property type="match status" value="1"/>
</dbReference>
<dbReference type="InterPro" id="IPR027266">
    <property type="entry name" value="TrmE/GcvT-like"/>
</dbReference>
<comment type="caution">
    <text evidence="4">The sequence shown here is derived from an EMBL/GenBank/DDBJ whole genome shotgun (WGS) entry which is preliminary data.</text>
</comment>
<dbReference type="PIRSF" id="PIRSF006487">
    <property type="entry name" value="GcvT"/>
    <property type="match status" value="1"/>
</dbReference>